<dbReference type="Gene3D" id="3.30.750.44">
    <property type="match status" value="1"/>
</dbReference>
<dbReference type="GO" id="GO:0006508">
    <property type="term" value="P:proteolysis"/>
    <property type="evidence" value="ECO:0007669"/>
    <property type="project" value="InterPro"/>
</dbReference>
<feature type="domain" description="Tail specific protease" evidence="1">
    <location>
        <begin position="112"/>
        <end position="313"/>
    </location>
</feature>
<dbReference type="Proteomes" id="UP000008461">
    <property type="component" value="Chromosome"/>
</dbReference>
<dbReference type="InterPro" id="IPR029045">
    <property type="entry name" value="ClpP/crotonase-like_dom_sf"/>
</dbReference>
<dbReference type="GO" id="GO:0008236">
    <property type="term" value="F:serine-type peptidase activity"/>
    <property type="evidence" value="ECO:0007669"/>
    <property type="project" value="InterPro"/>
</dbReference>
<dbReference type="HOGENOM" id="CLU_034080_0_0_10"/>
<dbReference type="RefSeq" id="WP_013766593.1">
    <property type="nucleotide sequence ID" value="NC_015510.1"/>
</dbReference>
<dbReference type="KEGG" id="hhy:Halhy_4210"/>
<proteinExistence type="predicted"/>
<evidence type="ECO:0000313" key="2">
    <source>
        <dbReference type="EMBL" id="AEE52055.1"/>
    </source>
</evidence>
<protein>
    <submittedName>
        <fullName evidence="2">Peptidase S41</fullName>
    </submittedName>
</protein>
<dbReference type="SMART" id="SM00245">
    <property type="entry name" value="TSPc"/>
    <property type="match status" value="1"/>
</dbReference>
<dbReference type="PANTHER" id="PTHR11261:SF3">
    <property type="entry name" value="RETINOL-BINDING PROTEIN 3"/>
    <property type="match status" value="1"/>
</dbReference>
<name>F4L5U5_HALH1</name>
<dbReference type="InterPro" id="IPR005151">
    <property type="entry name" value="Tail-specific_protease"/>
</dbReference>
<dbReference type="OrthoDB" id="6397760at2"/>
<gene>
    <name evidence="2" type="ordered locus">Halhy_4210</name>
</gene>
<dbReference type="CDD" id="cd07563">
    <property type="entry name" value="Peptidase_S41_IRBP"/>
    <property type="match status" value="1"/>
</dbReference>
<dbReference type="eggNOG" id="COG0793">
    <property type="taxonomic scope" value="Bacteria"/>
</dbReference>
<accession>F4L5U5</accession>
<dbReference type="PANTHER" id="PTHR11261">
    <property type="entry name" value="INTERPHOTORECEPTOR RETINOID-BINDING PROTEIN"/>
    <property type="match status" value="1"/>
</dbReference>
<organism evidence="2 3">
    <name type="scientific">Haliscomenobacter hydrossis (strain ATCC 27775 / DSM 1100 / LMG 10767 / O)</name>
    <dbReference type="NCBI Taxonomy" id="760192"/>
    <lineage>
        <taxon>Bacteria</taxon>
        <taxon>Pseudomonadati</taxon>
        <taxon>Bacteroidota</taxon>
        <taxon>Saprospiria</taxon>
        <taxon>Saprospirales</taxon>
        <taxon>Haliscomenobacteraceae</taxon>
        <taxon>Haliscomenobacter</taxon>
    </lineage>
</organism>
<dbReference type="EMBL" id="CP002691">
    <property type="protein sequence ID" value="AEE52055.1"/>
    <property type="molecule type" value="Genomic_DNA"/>
</dbReference>
<dbReference type="PROSITE" id="PS51257">
    <property type="entry name" value="PROKAR_LIPOPROTEIN"/>
    <property type="match status" value="1"/>
</dbReference>
<sequence length="334" mass="37829">MSFKYIILVIVFFFMASGCEKSLIEPTEESTASAIFEQTWQAIDQKYAFLDFKKLNWDSIGNVYRKQVSNTISDDSLFNVLDKMLYTLRDGHVNLKSPFNRSRNWQWYLDYPQNYDKGLVERNYLGNWKTTGSFVHQRIRNVAYVQYSSFSNPISESQMDYLIDTYKDAKGLVFDIRNNPGGEADNLFILLKRFTDKKILIGKTYEKNGPKHADFSAATEIWVNPLANTKKFADKKIIILINRSCYSAASYFSALAKALPNVVLIGDATGGGGGLPTSIQLSNGWILRYSSTYATDAEGVNFENGVLPTIKVEMSKSDMEKGKDSILERALQAI</sequence>
<evidence type="ECO:0000313" key="3">
    <source>
        <dbReference type="Proteomes" id="UP000008461"/>
    </source>
</evidence>
<dbReference type="AlphaFoldDB" id="F4L5U5"/>
<keyword evidence="3" id="KW-1185">Reference proteome</keyword>
<evidence type="ECO:0000259" key="1">
    <source>
        <dbReference type="SMART" id="SM00245"/>
    </source>
</evidence>
<dbReference type="InterPro" id="IPR028204">
    <property type="entry name" value="Tricorn_C1"/>
</dbReference>
<reference key="2">
    <citation type="submission" date="2011-04" db="EMBL/GenBank/DDBJ databases">
        <title>Complete sequence of chromosome of Haliscomenobacter hydrossis DSM 1100.</title>
        <authorList>
            <consortium name="US DOE Joint Genome Institute (JGI-PGF)"/>
            <person name="Lucas S."/>
            <person name="Han J."/>
            <person name="Lapidus A."/>
            <person name="Bruce D."/>
            <person name="Goodwin L."/>
            <person name="Pitluck S."/>
            <person name="Peters L."/>
            <person name="Kyrpides N."/>
            <person name="Mavromatis K."/>
            <person name="Ivanova N."/>
            <person name="Ovchinnikova G."/>
            <person name="Pagani I."/>
            <person name="Daligault H."/>
            <person name="Detter J.C."/>
            <person name="Han C."/>
            <person name="Land M."/>
            <person name="Hauser L."/>
            <person name="Markowitz V."/>
            <person name="Cheng J.-F."/>
            <person name="Hugenholtz P."/>
            <person name="Woyke T."/>
            <person name="Wu D."/>
            <person name="Verbarg S."/>
            <person name="Frueling A."/>
            <person name="Brambilla E."/>
            <person name="Klenk H.-P."/>
            <person name="Eisen J.A."/>
        </authorList>
    </citation>
    <scope>NUCLEOTIDE SEQUENCE</scope>
    <source>
        <strain>DSM 1100</strain>
    </source>
</reference>
<dbReference type="Pfam" id="PF14684">
    <property type="entry name" value="Tricorn_C1"/>
    <property type="match status" value="1"/>
</dbReference>
<dbReference type="SUPFAM" id="SSF52096">
    <property type="entry name" value="ClpP/crotonase"/>
    <property type="match status" value="1"/>
</dbReference>
<dbReference type="Pfam" id="PF03572">
    <property type="entry name" value="Peptidase_S41"/>
    <property type="match status" value="1"/>
</dbReference>
<dbReference type="STRING" id="760192.Halhy_4210"/>
<reference evidence="2 3" key="1">
    <citation type="journal article" date="2011" name="Stand. Genomic Sci.">
        <title>Complete genome sequence of Haliscomenobacter hydrossis type strain (O).</title>
        <authorList>
            <consortium name="US DOE Joint Genome Institute (JGI-PGF)"/>
            <person name="Daligault H."/>
            <person name="Lapidus A."/>
            <person name="Zeytun A."/>
            <person name="Nolan M."/>
            <person name="Lucas S."/>
            <person name="Del Rio T.G."/>
            <person name="Tice H."/>
            <person name="Cheng J.F."/>
            <person name="Tapia R."/>
            <person name="Han C."/>
            <person name="Goodwin L."/>
            <person name="Pitluck S."/>
            <person name="Liolios K."/>
            <person name="Pagani I."/>
            <person name="Ivanova N."/>
            <person name="Huntemann M."/>
            <person name="Mavromatis K."/>
            <person name="Mikhailova N."/>
            <person name="Pati A."/>
            <person name="Chen A."/>
            <person name="Palaniappan K."/>
            <person name="Land M."/>
            <person name="Hauser L."/>
            <person name="Brambilla E.M."/>
            <person name="Rohde M."/>
            <person name="Verbarg S."/>
            <person name="Goker M."/>
            <person name="Bristow J."/>
            <person name="Eisen J.A."/>
            <person name="Markowitz V."/>
            <person name="Hugenholtz P."/>
            <person name="Kyrpides N.C."/>
            <person name="Klenk H.P."/>
            <person name="Woyke T."/>
        </authorList>
    </citation>
    <scope>NUCLEOTIDE SEQUENCE [LARGE SCALE GENOMIC DNA]</scope>
    <source>
        <strain evidence="3">ATCC 27775 / DSM 1100 / LMG 10767 / O</strain>
    </source>
</reference>
<dbReference type="Gene3D" id="3.90.226.10">
    <property type="entry name" value="2-enoyl-CoA Hydratase, Chain A, domain 1"/>
    <property type="match status" value="1"/>
</dbReference>